<name>A0A5A9N1D2_9TELE</name>
<protein>
    <submittedName>
        <fullName evidence="1">Uncharacterized protein</fullName>
    </submittedName>
</protein>
<dbReference type="AlphaFoldDB" id="A0A5A9N1D2"/>
<proteinExistence type="predicted"/>
<gene>
    <name evidence="1" type="ORF">E1301_Tti015670</name>
</gene>
<evidence type="ECO:0000313" key="1">
    <source>
        <dbReference type="EMBL" id="KAA0702831.1"/>
    </source>
</evidence>
<evidence type="ECO:0000313" key="2">
    <source>
        <dbReference type="Proteomes" id="UP000324632"/>
    </source>
</evidence>
<sequence length="104" mass="10937">MSLSPTESDTPSPPKVAEEESIYKVSSILDSSLAGRGSARRAGLESLGVGAFTSALGEVVPNELFLCPDPDMEAKYEPVSIVSEAVCEPSTCPEPAMEADYELV</sequence>
<organism evidence="1 2">
    <name type="scientific">Triplophysa tibetana</name>
    <dbReference type="NCBI Taxonomy" id="1572043"/>
    <lineage>
        <taxon>Eukaryota</taxon>
        <taxon>Metazoa</taxon>
        <taxon>Chordata</taxon>
        <taxon>Craniata</taxon>
        <taxon>Vertebrata</taxon>
        <taxon>Euteleostomi</taxon>
        <taxon>Actinopterygii</taxon>
        <taxon>Neopterygii</taxon>
        <taxon>Teleostei</taxon>
        <taxon>Ostariophysi</taxon>
        <taxon>Cypriniformes</taxon>
        <taxon>Nemacheilidae</taxon>
        <taxon>Triplophysa</taxon>
    </lineage>
</organism>
<dbReference type="EMBL" id="SOYY01000024">
    <property type="protein sequence ID" value="KAA0702831.1"/>
    <property type="molecule type" value="Genomic_DNA"/>
</dbReference>
<keyword evidence="2" id="KW-1185">Reference proteome</keyword>
<accession>A0A5A9N1D2</accession>
<comment type="caution">
    <text evidence="1">The sequence shown here is derived from an EMBL/GenBank/DDBJ whole genome shotgun (WGS) entry which is preliminary data.</text>
</comment>
<reference evidence="1 2" key="1">
    <citation type="journal article" date="2019" name="Mol. Ecol. Resour.">
        <title>Chromosome-level genome assembly of Triplophysa tibetana, a fish adapted to the harsh high-altitude environment of the Tibetan Plateau.</title>
        <authorList>
            <person name="Yang X."/>
            <person name="Liu H."/>
            <person name="Ma Z."/>
            <person name="Zou Y."/>
            <person name="Zou M."/>
            <person name="Mao Y."/>
            <person name="Li X."/>
            <person name="Wang H."/>
            <person name="Chen T."/>
            <person name="Wang W."/>
            <person name="Yang R."/>
        </authorList>
    </citation>
    <scope>NUCLEOTIDE SEQUENCE [LARGE SCALE GENOMIC DNA]</scope>
    <source>
        <strain evidence="1">TTIB1903HZAU</strain>
        <tissue evidence="1">Muscle</tissue>
    </source>
</reference>
<dbReference type="Proteomes" id="UP000324632">
    <property type="component" value="Chromosome 24"/>
</dbReference>